<name>A0AA95J408_9VIRU</name>
<proteinExistence type="predicted"/>
<feature type="region of interest" description="Disordered" evidence="1">
    <location>
        <begin position="58"/>
        <end position="89"/>
    </location>
</feature>
<evidence type="ECO:0000256" key="1">
    <source>
        <dbReference type="SAM" id="MobiDB-lite"/>
    </source>
</evidence>
<evidence type="ECO:0000313" key="2">
    <source>
        <dbReference type="EMBL" id="WBR14203.1"/>
    </source>
</evidence>
<feature type="region of interest" description="Disordered" evidence="1">
    <location>
        <begin position="353"/>
        <end position="377"/>
    </location>
</feature>
<organism evidence="2 3">
    <name type="scientific">Pandoravirus kuranda</name>
    <dbReference type="NCBI Taxonomy" id="3019033"/>
    <lineage>
        <taxon>Viruses</taxon>
        <taxon>Pandoravirus</taxon>
    </lineage>
</organism>
<protein>
    <submittedName>
        <fullName evidence="2">Uncharacterized protein</fullName>
    </submittedName>
</protein>
<feature type="compositionally biased region" description="Polar residues" evidence="1">
    <location>
        <begin position="361"/>
        <end position="377"/>
    </location>
</feature>
<gene>
    <name evidence="2" type="ORF">pkur_cds_28</name>
</gene>
<accession>A0AA95J408</accession>
<reference evidence="2" key="1">
    <citation type="submission" date="2022-06" db="EMBL/GenBank/DDBJ databases">
        <authorList>
            <person name="Legendre M."/>
            <person name="Claverie J.-M."/>
            <person name="Alempic J.-M."/>
            <person name="Abergel C."/>
        </authorList>
    </citation>
    <scope>NUCLEOTIDE SEQUENCE</scope>
    <source>
        <strain evidence="2">Kuranda</strain>
    </source>
</reference>
<sequence length="377" mass="39952">MATETRTCTTPLALLGTEPKEQFCLSQAEFKSMIAGERVSLCSDHETDGAPTATASDAAVDASLSGSAQSDAPFGAPDSVEADTTPPPTNMTMTIADLCEMVGGMDDPDAHIETASVVETVVMRFRLGTEKCRVQDGVRITQRIDTARLVASDLSGCAAISFVGKEPISARALLAALEPCLDRHGDVRVCVRQDRAVTRLRKTVKLCTDSVLFKDDHTSIADAAKVCDITQAGETLIRVGEMSMERIAATLSGLMPRHWTQTYYCLGGTLLTDLKSVYKRLPGIDKKALSELFVPIGNAPSLHDDNDHGNVVIWTPVPGLTYTALESAYGPSASKVNLLLSMARAAQAPMAADDRIGGGSSSNDNNTANGNDKSASL</sequence>
<evidence type="ECO:0000313" key="3">
    <source>
        <dbReference type="Proteomes" id="UP001185135"/>
    </source>
</evidence>
<feature type="compositionally biased region" description="Low complexity" evidence="1">
    <location>
        <begin position="58"/>
        <end position="68"/>
    </location>
</feature>
<dbReference type="Proteomes" id="UP001185135">
    <property type="component" value="Segment"/>
</dbReference>
<dbReference type="EMBL" id="ON887157">
    <property type="protein sequence ID" value="WBR14203.1"/>
    <property type="molecule type" value="Genomic_DNA"/>
</dbReference>